<proteinExistence type="predicted"/>
<evidence type="ECO:0000313" key="3">
    <source>
        <dbReference type="Proteomes" id="UP000799291"/>
    </source>
</evidence>
<reference evidence="2" key="1">
    <citation type="journal article" date="2020" name="Stud. Mycol.">
        <title>101 Dothideomycetes genomes: a test case for predicting lifestyles and emergence of pathogens.</title>
        <authorList>
            <person name="Haridas S."/>
            <person name="Albert R."/>
            <person name="Binder M."/>
            <person name="Bloem J."/>
            <person name="Labutti K."/>
            <person name="Salamov A."/>
            <person name="Andreopoulos B."/>
            <person name="Baker S."/>
            <person name="Barry K."/>
            <person name="Bills G."/>
            <person name="Bluhm B."/>
            <person name="Cannon C."/>
            <person name="Castanera R."/>
            <person name="Culley D."/>
            <person name="Daum C."/>
            <person name="Ezra D."/>
            <person name="Gonzalez J."/>
            <person name="Henrissat B."/>
            <person name="Kuo A."/>
            <person name="Liang C."/>
            <person name="Lipzen A."/>
            <person name="Lutzoni F."/>
            <person name="Magnuson J."/>
            <person name="Mondo S."/>
            <person name="Nolan M."/>
            <person name="Ohm R."/>
            <person name="Pangilinan J."/>
            <person name="Park H.-J."/>
            <person name="Ramirez L."/>
            <person name="Alfaro M."/>
            <person name="Sun H."/>
            <person name="Tritt A."/>
            <person name="Yoshinaga Y."/>
            <person name="Zwiers L.-H."/>
            <person name="Turgeon B."/>
            <person name="Goodwin S."/>
            <person name="Spatafora J."/>
            <person name="Crous P."/>
            <person name="Grigoriev I."/>
        </authorList>
    </citation>
    <scope>NUCLEOTIDE SEQUENCE</scope>
    <source>
        <strain evidence="2">CBS 122367</strain>
    </source>
</reference>
<evidence type="ECO:0000313" key="2">
    <source>
        <dbReference type="EMBL" id="KAF2686272.1"/>
    </source>
</evidence>
<evidence type="ECO:0000256" key="1">
    <source>
        <dbReference type="SAM" id="MobiDB-lite"/>
    </source>
</evidence>
<feature type="region of interest" description="Disordered" evidence="1">
    <location>
        <begin position="423"/>
        <end position="451"/>
    </location>
</feature>
<dbReference type="AlphaFoldDB" id="A0A6G1J6X7"/>
<name>A0A6G1J6X7_9PLEO</name>
<dbReference type="EMBL" id="MU005577">
    <property type="protein sequence ID" value="KAF2686272.1"/>
    <property type="molecule type" value="Genomic_DNA"/>
</dbReference>
<protein>
    <recommendedName>
        <fullName evidence="4">Protein kinase domain-containing protein</fullName>
    </recommendedName>
</protein>
<keyword evidence="3" id="KW-1185">Reference proteome</keyword>
<evidence type="ECO:0008006" key="4">
    <source>
        <dbReference type="Google" id="ProtNLM"/>
    </source>
</evidence>
<dbReference type="Proteomes" id="UP000799291">
    <property type="component" value="Unassembled WGS sequence"/>
</dbReference>
<accession>A0A6G1J6X7</accession>
<organism evidence="2 3">
    <name type="scientific">Lentithecium fluviatile CBS 122367</name>
    <dbReference type="NCBI Taxonomy" id="1168545"/>
    <lineage>
        <taxon>Eukaryota</taxon>
        <taxon>Fungi</taxon>
        <taxon>Dikarya</taxon>
        <taxon>Ascomycota</taxon>
        <taxon>Pezizomycotina</taxon>
        <taxon>Dothideomycetes</taxon>
        <taxon>Pleosporomycetidae</taxon>
        <taxon>Pleosporales</taxon>
        <taxon>Massarineae</taxon>
        <taxon>Lentitheciaceae</taxon>
        <taxon>Lentithecium</taxon>
    </lineage>
</organism>
<dbReference type="OrthoDB" id="310217at2759"/>
<feature type="compositionally biased region" description="Basic and acidic residues" evidence="1">
    <location>
        <begin position="423"/>
        <end position="434"/>
    </location>
</feature>
<sequence>MTETTPRPQRLHQSGLRAYQYVHGTPRHPSPKPPLARADSTYVNSDIRNYRDYTGEWVFELILCQNDGRAPYQRIVHLYALVDDDGNLTRDDPQLADPFIWLVFRGLAEAVYTLATGLIIPHDEPRSENTKMTNEKLEMVKKWQPVINVDIKPQNVVLGHQGSAYQPEKKDLGTEGFRPPEQEVILPTTIVKKGTKDWAATADVGIHSEIFNVDLIILSLMENAEVTYDEPATRPRTLKRAARVLKAAAIRASNGRVVAATEERPPLRLFEKVELTYDLKPSENKYLENLLEAAQDDFYFYAIGVKLEHNWDEDYERTGPDTDRIFQLRPRERAFLDGLSEDSWDGFQYFTVRVKSGWTNQIVHGEPNIIHPRSNALTGYELSLTELHIINAWSNCNAKLRKKHAAIGLSLYERYKATRERRAMSGPNDRRFVDTPKGAAQLGPTRGGRRQGIKEMHRISGIAEPGDGRWIFGKTLYHHETLNYRRIRIVVNLQGEVTEKSLTSTILEEFALHRRLIRKKNPYILACYGSSLRLRATKTHLGYGYLEYTPFGDLRGFIRHPPSPKTIQIPDPFIWIVFRRLAEALYTMQQAGLLRQTSPLETSL</sequence>
<gene>
    <name evidence="2" type="ORF">K458DRAFT_387278</name>
</gene>